<protein>
    <submittedName>
        <fullName evidence="2">Uncharacterized protein</fullName>
    </submittedName>
</protein>
<proteinExistence type="predicted"/>
<dbReference type="AlphaFoldDB" id="A0ABD0QH41"/>
<keyword evidence="3" id="KW-1185">Reference proteome</keyword>
<feature type="non-terminal residue" evidence="2">
    <location>
        <position position="60"/>
    </location>
</feature>
<feature type="compositionally biased region" description="Basic and acidic residues" evidence="1">
    <location>
        <begin position="1"/>
        <end position="17"/>
    </location>
</feature>
<reference evidence="2 3" key="1">
    <citation type="submission" date="2024-05" db="EMBL/GenBank/DDBJ databases">
        <title>Genome sequencing and assembly of Indian major carp, Cirrhinus mrigala (Hamilton, 1822).</title>
        <authorList>
            <person name="Mohindra V."/>
            <person name="Chowdhury L.M."/>
            <person name="Lal K."/>
            <person name="Jena J.K."/>
        </authorList>
    </citation>
    <scope>NUCLEOTIDE SEQUENCE [LARGE SCALE GENOMIC DNA]</scope>
    <source>
        <strain evidence="2">CM1030</strain>
        <tissue evidence="2">Blood</tissue>
    </source>
</reference>
<feature type="region of interest" description="Disordered" evidence="1">
    <location>
        <begin position="1"/>
        <end position="42"/>
    </location>
</feature>
<evidence type="ECO:0000313" key="3">
    <source>
        <dbReference type="Proteomes" id="UP001529510"/>
    </source>
</evidence>
<dbReference type="EMBL" id="JAMKFB020000009">
    <property type="protein sequence ID" value="KAL0185232.1"/>
    <property type="molecule type" value="Genomic_DNA"/>
</dbReference>
<sequence length="60" mass="6688">EDQHEEQAQAEREDTEGHVTLTSAAIGGAADEEGSEESIDVANPLHKYMMMLMQDKQKEQ</sequence>
<evidence type="ECO:0000256" key="1">
    <source>
        <dbReference type="SAM" id="MobiDB-lite"/>
    </source>
</evidence>
<gene>
    <name evidence="2" type="ORF">M9458_020929</name>
</gene>
<feature type="non-terminal residue" evidence="2">
    <location>
        <position position="1"/>
    </location>
</feature>
<comment type="caution">
    <text evidence="2">The sequence shown here is derived from an EMBL/GenBank/DDBJ whole genome shotgun (WGS) entry which is preliminary data.</text>
</comment>
<organism evidence="2 3">
    <name type="scientific">Cirrhinus mrigala</name>
    <name type="common">Mrigala</name>
    <dbReference type="NCBI Taxonomy" id="683832"/>
    <lineage>
        <taxon>Eukaryota</taxon>
        <taxon>Metazoa</taxon>
        <taxon>Chordata</taxon>
        <taxon>Craniata</taxon>
        <taxon>Vertebrata</taxon>
        <taxon>Euteleostomi</taxon>
        <taxon>Actinopterygii</taxon>
        <taxon>Neopterygii</taxon>
        <taxon>Teleostei</taxon>
        <taxon>Ostariophysi</taxon>
        <taxon>Cypriniformes</taxon>
        <taxon>Cyprinidae</taxon>
        <taxon>Labeoninae</taxon>
        <taxon>Labeonini</taxon>
        <taxon>Cirrhinus</taxon>
    </lineage>
</organism>
<feature type="compositionally biased region" description="Acidic residues" evidence="1">
    <location>
        <begin position="30"/>
        <end position="39"/>
    </location>
</feature>
<evidence type="ECO:0000313" key="2">
    <source>
        <dbReference type="EMBL" id="KAL0185232.1"/>
    </source>
</evidence>
<name>A0ABD0QH41_CIRMR</name>
<accession>A0ABD0QH41</accession>
<dbReference type="Proteomes" id="UP001529510">
    <property type="component" value="Unassembled WGS sequence"/>
</dbReference>